<dbReference type="InterPro" id="IPR053939">
    <property type="entry name" value="UTP25_C"/>
</dbReference>
<comment type="subunit">
    <text evidence="9">Component of the ribosomal small subunit (SSU) processome composed of at least 40 protein subunits and snoRNA U3.</text>
</comment>
<evidence type="ECO:0000259" key="12">
    <source>
        <dbReference type="Pfam" id="PF22916"/>
    </source>
</evidence>
<dbReference type="Pfam" id="PF06862">
    <property type="entry name" value="Utp25_C"/>
    <property type="match status" value="1"/>
</dbReference>
<keyword evidence="8 9" id="KW-0687">Ribonucleoprotein</keyword>
<dbReference type="GO" id="GO:0032040">
    <property type="term" value="C:small-subunit processome"/>
    <property type="evidence" value="ECO:0007669"/>
    <property type="project" value="TreeGrafter"/>
</dbReference>
<evidence type="ECO:0000256" key="6">
    <source>
        <dbReference type="ARBA" id="ARBA00022552"/>
    </source>
</evidence>
<comment type="similarity">
    <text evidence="3 9">Belongs to the UTP25 family.</text>
</comment>
<feature type="domain" description="UTP25 NTP hydrolase-like" evidence="12">
    <location>
        <begin position="262"/>
        <end position="526"/>
    </location>
</feature>
<feature type="domain" description="UTP25 C-terminal" evidence="11">
    <location>
        <begin position="540"/>
        <end position="729"/>
    </location>
</feature>
<feature type="compositionally biased region" description="Acidic residues" evidence="10">
    <location>
        <begin position="93"/>
        <end position="133"/>
    </location>
</feature>
<dbReference type="Pfam" id="PF22916">
    <property type="entry name" value="UTP25_NTPase-like"/>
    <property type="match status" value="1"/>
</dbReference>
<name>A0A061AXV1_CYBFA</name>
<dbReference type="EMBL" id="LK052888">
    <property type="protein sequence ID" value="CDR39538.1"/>
    <property type="molecule type" value="Genomic_DNA"/>
</dbReference>
<protein>
    <recommendedName>
        <fullName evidence="4 9">U3 small nucleolar RNA-associated protein 25</fullName>
        <shortName evidence="9">U3 snoRNA-associated protein 25</shortName>
    </recommendedName>
</protein>
<dbReference type="InterPro" id="IPR053940">
    <property type="entry name" value="UTP25_NTPase-like"/>
</dbReference>
<evidence type="ECO:0000256" key="3">
    <source>
        <dbReference type="ARBA" id="ARBA00009223"/>
    </source>
</evidence>
<dbReference type="PhylomeDB" id="A0A061AXV1"/>
<proteinExistence type="inferred from homology"/>
<dbReference type="PANTHER" id="PTHR12933">
    <property type="entry name" value="ORF PROTEIN-RELATED"/>
    <property type="match status" value="1"/>
</dbReference>
<accession>A0A061AXV1</accession>
<dbReference type="InterPro" id="IPR010678">
    <property type="entry name" value="UTP25"/>
</dbReference>
<dbReference type="OrthoDB" id="10264378at2759"/>
<reference evidence="13" key="1">
    <citation type="journal article" date="2014" name="Genome Announc.">
        <title>Genome sequence of the yeast Cyberlindnera fabianii (Hansenula fabianii).</title>
        <authorList>
            <person name="Freel K.C."/>
            <person name="Sarilar V."/>
            <person name="Neuveglise C."/>
            <person name="Devillers H."/>
            <person name="Friedrich A."/>
            <person name="Schacherer J."/>
        </authorList>
    </citation>
    <scope>NUCLEOTIDE SEQUENCE</scope>
    <source>
        <strain evidence="13">YJS4271</strain>
    </source>
</reference>
<keyword evidence="6 9" id="KW-0698">rRNA processing</keyword>
<dbReference type="AlphaFoldDB" id="A0A061AXV1"/>
<dbReference type="PANTHER" id="PTHR12933:SF0">
    <property type="entry name" value="U3 SMALL NUCLEOLAR RNA-ASSOCIATED PROTEIN 25 HOMOLOG"/>
    <property type="match status" value="1"/>
</dbReference>
<dbReference type="GO" id="GO:0000462">
    <property type="term" value="P:maturation of SSU-rRNA from tricistronic rRNA transcript (SSU-rRNA, 5.8S rRNA, LSU-rRNA)"/>
    <property type="evidence" value="ECO:0007669"/>
    <property type="project" value="TreeGrafter"/>
</dbReference>
<comment type="subcellular location">
    <subcellularLocation>
        <location evidence="2 9">Nucleus</location>
        <location evidence="2 9">Nucleolus</location>
    </subcellularLocation>
</comment>
<evidence type="ECO:0000256" key="5">
    <source>
        <dbReference type="ARBA" id="ARBA00022517"/>
    </source>
</evidence>
<dbReference type="VEuPathDB" id="FungiDB:BON22_5073"/>
<evidence type="ECO:0000256" key="7">
    <source>
        <dbReference type="ARBA" id="ARBA00023242"/>
    </source>
</evidence>
<evidence type="ECO:0000256" key="2">
    <source>
        <dbReference type="ARBA" id="ARBA00004604"/>
    </source>
</evidence>
<evidence type="ECO:0000256" key="9">
    <source>
        <dbReference type="RuleBase" id="RU365070"/>
    </source>
</evidence>
<feature type="compositionally biased region" description="Acidic residues" evidence="10">
    <location>
        <begin position="52"/>
        <end position="75"/>
    </location>
</feature>
<evidence type="ECO:0000256" key="1">
    <source>
        <dbReference type="ARBA" id="ARBA00002883"/>
    </source>
</evidence>
<evidence type="ECO:0000256" key="8">
    <source>
        <dbReference type="ARBA" id="ARBA00023274"/>
    </source>
</evidence>
<comment type="function">
    <text evidence="1 9">DEAD-box RNA helicase-like protein required for pre-18S rRNA processing, specifically at sites A0, A1, and A2.</text>
</comment>
<evidence type="ECO:0000256" key="10">
    <source>
        <dbReference type="SAM" id="MobiDB-lite"/>
    </source>
</evidence>
<evidence type="ECO:0000313" key="13">
    <source>
        <dbReference type="EMBL" id="CDR39538.1"/>
    </source>
</evidence>
<dbReference type="Gene3D" id="3.40.50.300">
    <property type="entry name" value="P-loop containing nucleotide triphosphate hydrolases"/>
    <property type="match status" value="1"/>
</dbReference>
<keyword evidence="5 9" id="KW-0690">Ribosome biogenesis</keyword>
<keyword evidence="7 9" id="KW-0539">Nucleus</keyword>
<organism evidence="13">
    <name type="scientific">Cyberlindnera fabianii</name>
    <name type="common">Yeast</name>
    <name type="synonym">Hansenula fabianii</name>
    <dbReference type="NCBI Taxonomy" id="36022"/>
    <lineage>
        <taxon>Eukaryota</taxon>
        <taxon>Fungi</taxon>
        <taxon>Dikarya</taxon>
        <taxon>Ascomycota</taxon>
        <taxon>Saccharomycotina</taxon>
        <taxon>Saccharomycetes</taxon>
        <taxon>Phaffomycetales</taxon>
        <taxon>Phaffomycetaceae</taxon>
        <taxon>Cyberlindnera</taxon>
    </lineage>
</organism>
<dbReference type="GO" id="GO:0019843">
    <property type="term" value="F:rRNA binding"/>
    <property type="evidence" value="ECO:0007669"/>
    <property type="project" value="TreeGrafter"/>
</dbReference>
<dbReference type="InterPro" id="IPR027417">
    <property type="entry name" value="P-loop_NTPase"/>
</dbReference>
<sequence length="730" mass="84816">MAPQTSRKPRARSPGRGNSSGPQRKRQNRGRQEMRSVTRTARRPDKHHQEEEFAQDVEQSESDIDEGSDGEDQEAGVEKGKAYDALLGLLSAEQDEEESDEDDEEDEDQSNQEEEADDSEEEEEEEEEEEDESAPAGAVADEKEADEEEDFLGLDSDDEDISDPFESHFANTSEEYLKECVKALSTKPTRWNNIKSQTETHSCILSLPPTESAKRHQKIPHSASLSSYSIKQRVQDQFINKYGDEALENDIAQQIFDPMMSYKDVLFPYSDYKSSDDYQKLYALHAINHIHKTRDRILKNTMKLRIQNEKLEKGQLKPEDEREYRDQGFTRPKVLVVLPTRHQCYKVMQHFIALCGVEQVENQKKFKSQFYDDSEVPDTKPDDFRDLFEGNSNDFFCLGIKMTRKSMKLYSSFYQSDIIFASPLGVHLILNNPDKKKRQTDFLSSIEMLIVDKAHAIEMQNWDNVLSLLKFVNKVPEEMHDTDFSRVRMWSIDDQAKYFTQTLVFTEYNTPNINNLLSRSLNIFGKYRFRTIVPVKESGMHKVGIKIKQIFSRFDSSSPLSEPDDRFNYFKSVIVPSLAKSTTYEDGMLIYIPSYTDFIRIKNYLHQKTSLLFCDVNEYSKQQDLTRSRALFQQGRVKIMLYTERIHHYKRYNLKGVKNVLMYGVPTNPVFYTEVVTSIARSVFEDIADFNISSVRCLYSKWDALALERVVGTERAPVLTHGQNEFYEFR</sequence>
<evidence type="ECO:0000259" key="11">
    <source>
        <dbReference type="Pfam" id="PF06862"/>
    </source>
</evidence>
<feature type="region of interest" description="Disordered" evidence="10">
    <location>
        <begin position="1"/>
        <end position="149"/>
    </location>
</feature>
<evidence type="ECO:0000256" key="4">
    <source>
        <dbReference type="ARBA" id="ARBA00015422"/>
    </source>
</evidence>
<dbReference type="GO" id="GO:0034511">
    <property type="term" value="F:U3 snoRNA binding"/>
    <property type="evidence" value="ECO:0007669"/>
    <property type="project" value="InterPro"/>
</dbReference>
<gene>
    <name evidence="13" type="ORF">CYFA0S_03e04500g</name>
</gene>